<keyword evidence="1" id="KW-0677">Repeat</keyword>
<feature type="domain" description="PUM-HD" evidence="5">
    <location>
        <begin position="286"/>
        <end position="638"/>
    </location>
</feature>
<proteinExistence type="predicted"/>
<evidence type="ECO:0000256" key="2">
    <source>
        <dbReference type="ARBA" id="ARBA00022845"/>
    </source>
</evidence>
<evidence type="ECO:0000313" key="6">
    <source>
        <dbReference type="EMBL" id="KAK9126995.1"/>
    </source>
</evidence>
<accession>A0AAP0J4Q3</accession>
<keyword evidence="7" id="KW-1185">Reference proteome</keyword>
<dbReference type="GO" id="GO:0005737">
    <property type="term" value="C:cytoplasm"/>
    <property type="evidence" value="ECO:0007669"/>
    <property type="project" value="TreeGrafter"/>
</dbReference>
<dbReference type="PANTHER" id="PTHR12537:SF187">
    <property type="entry name" value="OS04G0276200 PROTEIN"/>
    <property type="match status" value="1"/>
</dbReference>
<feature type="repeat" description="Pumilio" evidence="3">
    <location>
        <begin position="426"/>
        <end position="461"/>
    </location>
</feature>
<dbReference type="InterPro" id="IPR012940">
    <property type="entry name" value="NABP"/>
</dbReference>
<dbReference type="PROSITE" id="PS50302">
    <property type="entry name" value="PUM"/>
    <property type="match status" value="6"/>
</dbReference>
<feature type="compositionally biased region" description="Basic and acidic residues" evidence="4">
    <location>
        <begin position="663"/>
        <end position="676"/>
    </location>
</feature>
<dbReference type="InterPro" id="IPR033133">
    <property type="entry name" value="PUM-HD"/>
</dbReference>
<feature type="repeat" description="Pumilio" evidence="3">
    <location>
        <begin position="389"/>
        <end position="425"/>
    </location>
</feature>
<feature type="region of interest" description="Disordered" evidence="4">
    <location>
        <begin position="63"/>
        <end position="84"/>
    </location>
</feature>
<dbReference type="PANTHER" id="PTHR12537">
    <property type="entry name" value="RNA BINDING PROTEIN PUMILIO-RELATED"/>
    <property type="match status" value="1"/>
</dbReference>
<dbReference type="SMART" id="SM00025">
    <property type="entry name" value="Pumilio"/>
    <property type="match status" value="6"/>
</dbReference>
<dbReference type="EMBL" id="JBBNAG010000006">
    <property type="protein sequence ID" value="KAK9126995.1"/>
    <property type="molecule type" value="Genomic_DNA"/>
</dbReference>
<gene>
    <name evidence="6" type="ORF">Scep_015841</name>
</gene>
<keyword evidence="2" id="KW-0810">Translation regulation</keyword>
<dbReference type="SUPFAM" id="SSF48371">
    <property type="entry name" value="ARM repeat"/>
    <property type="match status" value="1"/>
</dbReference>
<dbReference type="PROSITE" id="PS50303">
    <property type="entry name" value="PUM_HD"/>
    <property type="match status" value="1"/>
</dbReference>
<feature type="repeat" description="Pumilio" evidence="3">
    <location>
        <begin position="462"/>
        <end position="497"/>
    </location>
</feature>
<evidence type="ECO:0000256" key="3">
    <source>
        <dbReference type="PROSITE-ProRule" id="PRU00317"/>
    </source>
</evidence>
<dbReference type="Proteomes" id="UP001419268">
    <property type="component" value="Unassembled WGS sequence"/>
</dbReference>
<organism evidence="6 7">
    <name type="scientific">Stephania cephalantha</name>
    <dbReference type="NCBI Taxonomy" id="152367"/>
    <lineage>
        <taxon>Eukaryota</taxon>
        <taxon>Viridiplantae</taxon>
        <taxon>Streptophyta</taxon>
        <taxon>Embryophyta</taxon>
        <taxon>Tracheophyta</taxon>
        <taxon>Spermatophyta</taxon>
        <taxon>Magnoliopsida</taxon>
        <taxon>Ranunculales</taxon>
        <taxon>Menispermaceae</taxon>
        <taxon>Menispermoideae</taxon>
        <taxon>Cissampelideae</taxon>
        <taxon>Stephania</taxon>
    </lineage>
</organism>
<evidence type="ECO:0000259" key="5">
    <source>
        <dbReference type="PROSITE" id="PS50303"/>
    </source>
</evidence>
<feature type="repeat" description="Pumilio" evidence="3">
    <location>
        <begin position="571"/>
        <end position="612"/>
    </location>
</feature>
<protein>
    <recommendedName>
        <fullName evidence="5">PUM-HD domain-containing protein</fullName>
    </recommendedName>
</protein>
<feature type="repeat" description="Pumilio" evidence="3">
    <location>
        <begin position="499"/>
        <end position="534"/>
    </location>
</feature>
<feature type="repeat" description="Pumilio" evidence="3">
    <location>
        <begin position="535"/>
        <end position="570"/>
    </location>
</feature>
<dbReference type="Pfam" id="PF07990">
    <property type="entry name" value="NABP"/>
    <property type="match status" value="1"/>
</dbReference>
<evidence type="ECO:0000256" key="4">
    <source>
        <dbReference type="SAM" id="MobiDB-lite"/>
    </source>
</evidence>
<dbReference type="InterPro" id="IPR001313">
    <property type="entry name" value="Pumilio_RNA-bd_rpt"/>
</dbReference>
<dbReference type="Gene3D" id="1.25.10.10">
    <property type="entry name" value="Leucine-rich Repeat Variant"/>
    <property type="match status" value="1"/>
</dbReference>
<reference evidence="6 7" key="1">
    <citation type="submission" date="2024-01" db="EMBL/GenBank/DDBJ databases">
        <title>Genome assemblies of Stephania.</title>
        <authorList>
            <person name="Yang L."/>
        </authorList>
    </citation>
    <scope>NUCLEOTIDE SEQUENCE [LARGE SCALE GENOMIC DNA]</scope>
    <source>
        <strain evidence="6">JXDWG</strain>
        <tissue evidence="6">Leaf</tissue>
    </source>
</reference>
<evidence type="ECO:0000313" key="7">
    <source>
        <dbReference type="Proteomes" id="UP001419268"/>
    </source>
</evidence>
<dbReference type="InterPro" id="IPR033712">
    <property type="entry name" value="Pumilio_RNA-bd"/>
</dbReference>
<dbReference type="AlphaFoldDB" id="A0AAP0J4Q3"/>
<sequence>MKQYPYVEKSEHPSSFAQSSKASYSDLVKGNVVGLDVNSPSLIADRQVEARKAPGLANSYLKRSSSQNHAGAGGSPSHYQNMDNRNSGFANYGLNGYSVNPGFPSMIGNQLDTGNLPPLFENAAAAAAMAASGMDSRILGGGLPAGLNMTGAVDLQNLSRMGNQSVPLLDPLYLQYLRSAEYSAPQVAALNDPNLDANYLGNSYADMVNLQKAYLESLISPNKSEYGSSLLGKSGGLNHAYYGNPSFGLGMSYPGSPLVGPILPNSPVAGSPLRHSERNMHFPSGLRNLAGGGMGSWYSEGGGNFDESFASSLLEEFKGNKTKAFELSEIAGHVVEFRPCLLLARMHVLASLMDMLFRITPAYMSMTAIEHCFTFFEHGTAPQRRELANVLTGNVLTLSLQMYGCRVIQKAIEVVDLDQQKKMVAELDGHIMRCVRDQNGNHVIQKCIECIPQDAIEFIVSTFYNEVVTLSMHPYGCRVIQRVLEHCNDPKTQSIMMDEILQSVCSLAKDQYGNYVVQHVLEHGRAHERSAIIKKLAGQIVQMSQQKFASNVVEKCLTFGGPVERQILVNEMLGTTDENEPLQAMMKDQFANYVVQKVLETCDDQQRELILSRIKVHLNALKKYTYGKHIVARVEKLVAAGAGAGAGTCAEIAPETAINYGRNPDKKEKSDSKISS</sequence>
<dbReference type="GO" id="GO:0003729">
    <property type="term" value="F:mRNA binding"/>
    <property type="evidence" value="ECO:0007669"/>
    <property type="project" value="TreeGrafter"/>
</dbReference>
<dbReference type="InterPro" id="IPR016024">
    <property type="entry name" value="ARM-type_fold"/>
</dbReference>
<dbReference type="InterPro" id="IPR011989">
    <property type="entry name" value="ARM-like"/>
</dbReference>
<dbReference type="CDD" id="cd07920">
    <property type="entry name" value="Pumilio"/>
    <property type="match status" value="1"/>
</dbReference>
<name>A0AAP0J4Q3_9MAGN</name>
<dbReference type="GO" id="GO:0006417">
    <property type="term" value="P:regulation of translation"/>
    <property type="evidence" value="ECO:0007669"/>
    <property type="project" value="UniProtKB-KW"/>
</dbReference>
<dbReference type="Pfam" id="PF00806">
    <property type="entry name" value="PUF"/>
    <property type="match status" value="6"/>
</dbReference>
<comment type="caution">
    <text evidence="6">The sequence shown here is derived from an EMBL/GenBank/DDBJ whole genome shotgun (WGS) entry which is preliminary data.</text>
</comment>
<evidence type="ECO:0000256" key="1">
    <source>
        <dbReference type="ARBA" id="ARBA00022737"/>
    </source>
</evidence>
<feature type="region of interest" description="Disordered" evidence="4">
    <location>
        <begin position="657"/>
        <end position="676"/>
    </location>
</feature>